<dbReference type="Proteomes" id="UP000264353">
    <property type="component" value="Chromosome A4"/>
</dbReference>
<organism evidence="1 2">
    <name type="scientific">Brassica campestris</name>
    <name type="common">Field mustard</name>
    <dbReference type="NCBI Taxonomy" id="3711"/>
    <lineage>
        <taxon>Eukaryota</taxon>
        <taxon>Viridiplantae</taxon>
        <taxon>Streptophyta</taxon>
        <taxon>Embryophyta</taxon>
        <taxon>Tracheophyta</taxon>
        <taxon>Spermatophyta</taxon>
        <taxon>Magnoliopsida</taxon>
        <taxon>eudicotyledons</taxon>
        <taxon>Gunneridae</taxon>
        <taxon>Pentapetalae</taxon>
        <taxon>rosids</taxon>
        <taxon>malvids</taxon>
        <taxon>Brassicales</taxon>
        <taxon>Brassicaceae</taxon>
        <taxon>Brassiceae</taxon>
        <taxon>Brassica</taxon>
    </lineage>
</organism>
<name>A0A397ZMJ9_BRACM</name>
<gene>
    <name evidence="1" type="ORF">BRARA_D01980</name>
</gene>
<proteinExistence type="predicted"/>
<reference evidence="1 2" key="1">
    <citation type="submission" date="2018-06" db="EMBL/GenBank/DDBJ databases">
        <title>WGS assembly of Brassica rapa FPsc.</title>
        <authorList>
            <person name="Bowman J."/>
            <person name="Kohchi T."/>
            <person name="Yamato K."/>
            <person name="Jenkins J."/>
            <person name="Shu S."/>
            <person name="Ishizaki K."/>
            <person name="Yamaoka S."/>
            <person name="Nishihama R."/>
            <person name="Nakamura Y."/>
            <person name="Berger F."/>
            <person name="Adam C."/>
            <person name="Aki S."/>
            <person name="Althoff F."/>
            <person name="Araki T."/>
            <person name="Arteaga-Vazquez M."/>
            <person name="Balasubrmanian S."/>
            <person name="Bauer D."/>
            <person name="Boehm C."/>
            <person name="Briginshaw L."/>
            <person name="Caballero-Perez J."/>
            <person name="Catarino B."/>
            <person name="Chen F."/>
            <person name="Chiyoda S."/>
            <person name="Chovatia M."/>
            <person name="Davies K."/>
            <person name="Delmans M."/>
            <person name="Demura T."/>
            <person name="Dierschke T."/>
            <person name="Dolan L."/>
            <person name="Dorantes-Acosta A."/>
            <person name="Eklund D."/>
            <person name="Florent S."/>
            <person name="Flores-Sandoval E."/>
            <person name="Fujiyama A."/>
            <person name="Fukuzawa H."/>
            <person name="Galik B."/>
            <person name="Grimanelli D."/>
            <person name="Grimwood J."/>
            <person name="Grossniklaus U."/>
            <person name="Hamada T."/>
            <person name="Haseloff J."/>
            <person name="Hetherington A."/>
            <person name="Higo A."/>
            <person name="Hirakawa Y."/>
            <person name="Hundley H."/>
            <person name="Ikeda Y."/>
            <person name="Inoue K."/>
            <person name="Inoue S."/>
            <person name="Ishida S."/>
            <person name="Jia Q."/>
            <person name="Kakita M."/>
            <person name="Kanazawa T."/>
            <person name="Kawai Y."/>
            <person name="Kawashima T."/>
            <person name="Kennedy M."/>
            <person name="Kinose K."/>
            <person name="Kinoshita T."/>
            <person name="Kohara Y."/>
            <person name="Koide E."/>
            <person name="Komatsu K."/>
            <person name="Kopischke S."/>
            <person name="Kubo M."/>
            <person name="Kyozuka J."/>
            <person name="Lagercrantz U."/>
            <person name="Lin S."/>
            <person name="Lindquist E."/>
            <person name="Lipzen A."/>
            <person name="Lu C."/>
            <person name="Luna E."/>
            <person name="Martienssen R."/>
            <person name="Minamino N."/>
            <person name="Mizutani M."/>
            <person name="Mizutani M."/>
            <person name="Mochizuki N."/>
            <person name="Monte I."/>
            <person name="Mosher R."/>
            <person name="Nagasaki H."/>
            <person name="Nakagami H."/>
            <person name="Naramoto S."/>
            <person name="Nishitani K."/>
            <person name="Ohtani M."/>
            <person name="Okamoto T."/>
            <person name="Okumura M."/>
            <person name="Phillips J."/>
            <person name="Pollak B."/>
            <person name="Reinders A."/>
            <person name="Roevekamp M."/>
            <person name="Sano R."/>
            <person name="Sawa S."/>
            <person name="Schmid M."/>
            <person name="Shirakawa M."/>
            <person name="Solano R."/>
            <person name="Spunde A."/>
            <person name="Suetsugu N."/>
            <person name="Sugano S."/>
            <person name="Sugiyama A."/>
            <person name="Sun R."/>
            <person name="Suzuki Y."/>
            <person name="Takenaka M."/>
            <person name="Takezawa D."/>
            <person name="Tomogane H."/>
            <person name="Tsuzuki M."/>
            <person name="Ueda T."/>
            <person name="Umeda M."/>
            <person name="Ward J."/>
            <person name="Watanabe Y."/>
            <person name="Yazaki K."/>
            <person name="Yokoyama R."/>
            <person name="Yoshitake Y."/>
            <person name="Yotsui I."/>
            <person name="Zachgo S."/>
            <person name="Schmutz J."/>
        </authorList>
    </citation>
    <scope>NUCLEOTIDE SEQUENCE [LARGE SCALE GENOMIC DNA]</scope>
    <source>
        <strain evidence="2">cv. B-3</strain>
    </source>
</reference>
<protein>
    <submittedName>
        <fullName evidence="1">Uncharacterized protein</fullName>
    </submittedName>
</protein>
<evidence type="ECO:0000313" key="1">
    <source>
        <dbReference type="EMBL" id="RID66867.1"/>
    </source>
</evidence>
<evidence type="ECO:0000313" key="2">
    <source>
        <dbReference type="Proteomes" id="UP000264353"/>
    </source>
</evidence>
<dbReference type="EMBL" id="CM010631">
    <property type="protein sequence ID" value="RID66867.1"/>
    <property type="molecule type" value="Genomic_DNA"/>
</dbReference>
<sequence>MVKFCTSGKLPVRWLSSRSNLVNEVRLLIVGGTCPENSLEEREKISSLLRFPNSEGSDDLKLLEPR</sequence>
<dbReference type="AlphaFoldDB" id="A0A397ZMJ9"/>
<accession>A0A397ZMJ9</accession>